<dbReference type="EMBL" id="JAACXV010014140">
    <property type="protein sequence ID" value="KAF7270082.1"/>
    <property type="molecule type" value="Genomic_DNA"/>
</dbReference>
<keyword evidence="3" id="KW-1185">Reference proteome</keyword>
<reference evidence="2" key="1">
    <citation type="submission" date="2020-08" db="EMBL/GenBank/DDBJ databases">
        <title>Genome sequencing and assembly of the red palm weevil Rhynchophorus ferrugineus.</title>
        <authorList>
            <person name="Dias G.B."/>
            <person name="Bergman C.M."/>
            <person name="Manee M."/>
        </authorList>
    </citation>
    <scope>NUCLEOTIDE SEQUENCE</scope>
    <source>
        <strain evidence="2">AA-2017</strain>
        <tissue evidence="2">Whole larva</tissue>
    </source>
</reference>
<evidence type="ECO:0000256" key="1">
    <source>
        <dbReference type="SAM" id="MobiDB-lite"/>
    </source>
</evidence>
<organism evidence="2 3">
    <name type="scientific">Rhynchophorus ferrugineus</name>
    <name type="common">Red palm weevil</name>
    <name type="synonym">Curculio ferrugineus</name>
    <dbReference type="NCBI Taxonomy" id="354439"/>
    <lineage>
        <taxon>Eukaryota</taxon>
        <taxon>Metazoa</taxon>
        <taxon>Ecdysozoa</taxon>
        <taxon>Arthropoda</taxon>
        <taxon>Hexapoda</taxon>
        <taxon>Insecta</taxon>
        <taxon>Pterygota</taxon>
        <taxon>Neoptera</taxon>
        <taxon>Endopterygota</taxon>
        <taxon>Coleoptera</taxon>
        <taxon>Polyphaga</taxon>
        <taxon>Cucujiformia</taxon>
        <taxon>Curculionidae</taxon>
        <taxon>Dryophthorinae</taxon>
        <taxon>Rhynchophorus</taxon>
    </lineage>
</organism>
<comment type="caution">
    <text evidence="2">The sequence shown here is derived from an EMBL/GenBank/DDBJ whole genome shotgun (WGS) entry which is preliminary data.</text>
</comment>
<dbReference type="AlphaFoldDB" id="A0A834I053"/>
<evidence type="ECO:0000313" key="2">
    <source>
        <dbReference type="EMBL" id="KAF7270082.1"/>
    </source>
</evidence>
<proteinExistence type="predicted"/>
<protein>
    <submittedName>
        <fullName evidence="2">Uncharacterized protein</fullName>
    </submittedName>
</protein>
<evidence type="ECO:0000313" key="3">
    <source>
        <dbReference type="Proteomes" id="UP000625711"/>
    </source>
</evidence>
<dbReference type="Proteomes" id="UP000625711">
    <property type="component" value="Unassembled WGS sequence"/>
</dbReference>
<name>A0A834I053_RHYFE</name>
<gene>
    <name evidence="2" type="ORF">GWI33_016940</name>
</gene>
<sequence length="90" mass="9735">MGLPGIPTHIKNTLDPYPAETVPPLETTIPPGGPAKKNTTVGGRSDGGNQRKGGTASRKESRLEEDVKLKVYLVTWNNRAKLFCSFMLLA</sequence>
<accession>A0A834I053</accession>
<feature type="region of interest" description="Disordered" evidence="1">
    <location>
        <begin position="1"/>
        <end position="62"/>
    </location>
</feature>